<dbReference type="AlphaFoldDB" id="A0A0D3JJY3"/>
<reference evidence="6" key="2">
    <citation type="submission" date="2024-10" db="UniProtKB">
        <authorList>
            <consortium name="EnsemblProtists"/>
        </authorList>
    </citation>
    <scope>IDENTIFICATION</scope>
</reference>
<reference evidence="7" key="1">
    <citation type="journal article" date="2013" name="Nature">
        <title>Pan genome of the phytoplankton Emiliania underpins its global distribution.</title>
        <authorList>
            <person name="Read B.A."/>
            <person name="Kegel J."/>
            <person name="Klute M.J."/>
            <person name="Kuo A."/>
            <person name="Lefebvre S.C."/>
            <person name="Maumus F."/>
            <person name="Mayer C."/>
            <person name="Miller J."/>
            <person name="Monier A."/>
            <person name="Salamov A."/>
            <person name="Young J."/>
            <person name="Aguilar M."/>
            <person name="Claverie J.M."/>
            <person name="Frickenhaus S."/>
            <person name="Gonzalez K."/>
            <person name="Herman E.K."/>
            <person name="Lin Y.C."/>
            <person name="Napier J."/>
            <person name="Ogata H."/>
            <person name="Sarno A.F."/>
            <person name="Shmutz J."/>
            <person name="Schroeder D."/>
            <person name="de Vargas C."/>
            <person name="Verret F."/>
            <person name="von Dassow P."/>
            <person name="Valentin K."/>
            <person name="Van de Peer Y."/>
            <person name="Wheeler G."/>
            <person name="Dacks J.B."/>
            <person name="Delwiche C.F."/>
            <person name="Dyhrman S.T."/>
            <person name="Glockner G."/>
            <person name="John U."/>
            <person name="Richards T."/>
            <person name="Worden A.Z."/>
            <person name="Zhang X."/>
            <person name="Grigoriev I.V."/>
            <person name="Allen A.E."/>
            <person name="Bidle K."/>
            <person name="Borodovsky M."/>
            <person name="Bowler C."/>
            <person name="Brownlee C."/>
            <person name="Cock J.M."/>
            <person name="Elias M."/>
            <person name="Gladyshev V.N."/>
            <person name="Groth M."/>
            <person name="Guda C."/>
            <person name="Hadaegh A."/>
            <person name="Iglesias-Rodriguez M.D."/>
            <person name="Jenkins J."/>
            <person name="Jones B.M."/>
            <person name="Lawson T."/>
            <person name="Leese F."/>
            <person name="Lindquist E."/>
            <person name="Lobanov A."/>
            <person name="Lomsadze A."/>
            <person name="Malik S.B."/>
            <person name="Marsh M.E."/>
            <person name="Mackinder L."/>
            <person name="Mock T."/>
            <person name="Mueller-Roeber B."/>
            <person name="Pagarete A."/>
            <person name="Parker M."/>
            <person name="Probert I."/>
            <person name="Quesneville H."/>
            <person name="Raines C."/>
            <person name="Rensing S.A."/>
            <person name="Riano-Pachon D.M."/>
            <person name="Richier S."/>
            <person name="Rokitta S."/>
            <person name="Shiraiwa Y."/>
            <person name="Soanes D.M."/>
            <person name="van der Giezen M."/>
            <person name="Wahlund T.M."/>
            <person name="Williams B."/>
            <person name="Wilson W."/>
            <person name="Wolfe G."/>
            <person name="Wurch L.L."/>
        </authorList>
    </citation>
    <scope>NUCLEOTIDE SEQUENCE</scope>
</reference>
<dbReference type="GO" id="GO:0070403">
    <property type="term" value="F:NAD+ binding"/>
    <property type="evidence" value="ECO:0007669"/>
    <property type="project" value="InterPro"/>
</dbReference>
<dbReference type="KEGG" id="ehx:EMIHUDRAFT_239062"/>
<dbReference type="PANTHER" id="PTHR43612:SF3">
    <property type="entry name" value="TRIFUNCTIONAL ENZYME SUBUNIT ALPHA, MITOCHONDRIAL"/>
    <property type="match status" value="1"/>
</dbReference>
<dbReference type="InterPro" id="IPR008927">
    <property type="entry name" value="6-PGluconate_DH-like_C_sf"/>
</dbReference>
<dbReference type="GO" id="GO:0016507">
    <property type="term" value="C:mitochondrial fatty acid beta-oxidation multienzyme complex"/>
    <property type="evidence" value="ECO:0007669"/>
    <property type="project" value="TreeGrafter"/>
</dbReference>
<dbReference type="SUPFAM" id="SSF48179">
    <property type="entry name" value="6-phosphogluconate dehydrogenase C-terminal domain-like"/>
    <property type="match status" value="1"/>
</dbReference>
<name>A0A0D3JJY3_EMIH1</name>
<evidence type="ECO:0000256" key="3">
    <source>
        <dbReference type="SAM" id="MobiDB-lite"/>
    </source>
</evidence>
<organism evidence="6 7">
    <name type="scientific">Emiliania huxleyi (strain CCMP1516)</name>
    <dbReference type="NCBI Taxonomy" id="280463"/>
    <lineage>
        <taxon>Eukaryota</taxon>
        <taxon>Haptista</taxon>
        <taxon>Haptophyta</taxon>
        <taxon>Prymnesiophyceae</taxon>
        <taxon>Isochrysidales</taxon>
        <taxon>Noelaerhabdaceae</taxon>
        <taxon>Emiliania</taxon>
    </lineage>
</organism>
<dbReference type="EnsemblProtists" id="EOD23818">
    <property type="protein sequence ID" value="EOD23818"/>
    <property type="gene ID" value="EMIHUDRAFT_239062"/>
</dbReference>
<feature type="compositionally biased region" description="Low complexity" evidence="3">
    <location>
        <begin position="21"/>
        <end position="31"/>
    </location>
</feature>
<sequence>MASRRRRRNAEAGKQKRRNMAKQARQAKQTQTAIQMMLTGQQVKPDKAKKMGLVDAVVDPNALERSAIATALDAASGKTKPRQRKLGWMDWFLEKTPPGRKLLFDQATKAMLKQTKGNYPAPPDPRAGLEAGHTAGSTVERQLFGKLAATSESAALRGIFFGATAAKKNPASPSPLRPYPSQQVETIGVLGAGLMGAGIAEVSIGKNLRASRLVGLTDGSPAWKKHFAGADMAIVGPHCIIASNTSTLPIGEIASVAQRPENIVGMHYFSPVPKMPLLEVITHDKTAPAVAAAAVEHVGKTVIAVKDVPGFYVNRCLGPFLTEAMALTQQGADPLAINSALLDFGMPVGGVTLCDEVGIDVSRHVVNNLIGDQAKGYLGAWSPGRAAEPTRGVRMEGADLRMLDRFVEEEDTVSEELYLYRDL</sequence>
<dbReference type="GeneID" id="17269362"/>
<dbReference type="eggNOG" id="KOG1683">
    <property type="taxonomic scope" value="Eukaryota"/>
</dbReference>
<feature type="domain" description="3-hydroxyacyl-CoA dehydrogenase NAD binding" evidence="5">
    <location>
        <begin position="230"/>
        <end position="308"/>
    </location>
</feature>
<dbReference type="GO" id="GO:0016509">
    <property type="term" value="F:long-chain (3S)-3-hydroxyacyl-CoA dehydrogenase (NAD+) activity"/>
    <property type="evidence" value="ECO:0007669"/>
    <property type="project" value="TreeGrafter"/>
</dbReference>
<dbReference type="SUPFAM" id="SSF52096">
    <property type="entry name" value="ClpP/crotonase"/>
    <property type="match status" value="1"/>
</dbReference>
<protein>
    <submittedName>
        <fullName evidence="6">Uncharacterized protein</fullName>
    </submittedName>
</protein>
<dbReference type="InterPro" id="IPR006108">
    <property type="entry name" value="3HC_DH_C"/>
</dbReference>
<proteinExistence type="predicted"/>
<evidence type="ECO:0000256" key="2">
    <source>
        <dbReference type="ARBA" id="ARBA00023027"/>
    </source>
</evidence>
<accession>A0A0D3JJY3</accession>
<dbReference type="InterPro" id="IPR029045">
    <property type="entry name" value="ClpP/crotonase-like_dom_sf"/>
</dbReference>
<dbReference type="GO" id="GO:0004300">
    <property type="term" value="F:enoyl-CoA hydratase activity"/>
    <property type="evidence" value="ECO:0007669"/>
    <property type="project" value="TreeGrafter"/>
</dbReference>
<dbReference type="Gene3D" id="1.10.1040.50">
    <property type="match status" value="1"/>
</dbReference>
<feature type="region of interest" description="Disordered" evidence="3">
    <location>
        <begin position="1"/>
        <end position="31"/>
    </location>
</feature>
<evidence type="ECO:0000313" key="7">
    <source>
        <dbReference type="Proteomes" id="UP000013827"/>
    </source>
</evidence>
<dbReference type="PaxDb" id="2903-EOD23818"/>
<dbReference type="OMA" id="CTYVPYL"/>
<feature type="domain" description="3-hydroxyacyl-CoA dehydrogenase C-terminal" evidence="4">
    <location>
        <begin position="310"/>
        <end position="368"/>
    </location>
</feature>
<dbReference type="InterPro" id="IPR036291">
    <property type="entry name" value="NAD(P)-bd_dom_sf"/>
</dbReference>
<dbReference type="InterPro" id="IPR050136">
    <property type="entry name" value="FA_oxidation_alpha_subunit"/>
</dbReference>
<dbReference type="Gene3D" id="3.90.226.10">
    <property type="entry name" value="2-enoyl-CoA Hydratase, Chain A, domain 1"/>
    <property type="match status" value="1"/>
</dbReference>
<dbReference type="Proteomes" id="UP000013827">
    <property type="component" value="Unassembled WGS sequence"/>
</dbReference>
<dbReference type="GO" id="GO:0006635">
    <property type="term" value="P:fatty acid beta-oxidation"/>
    <property type="evidence" value="ECO:0007669"/>
    <property type="project" value="TreeGrafter"/>
</dbReference>
<evidence type="ECO:0000259" key="4">
    <source>
        <dbReference type="Pfam" id="PF00725"/>
    </source>
</evidence>
<dbReference type="PANTHER" id="PTHR43612">
    <property type="entry name" value="TRIFUNCTIONAL ENZYME SUBUNIT ALPHA"/>
    <property type="match status" value="1"/>
</dbReference>
<evidence type="ECO:0000313" key="6">
    <source>
        <dbReference type="EnsemblProtists" id="EOD23818"/>
    </source>
</evidence>
<dbReference type="Gene3D" id="3.40.50.720">
    <property type="entry name" value="NAD(P)-binding Rossmann-like Domain"/>
    <property type="match status" value="1"/>
</dbReference>
<dbReference type="Pfam" id="PF02737">
    <property type="entry name" value="3HCDH_N"/>
    <property type="match status" value="1"/>
</dbReference>
<dbReference type="InterPro" id="IPR006176">
    <property type="entry name" value="3-OHacyl-CoA_DH_NAD-bd"/>
</dbReference>
<dbReference type="RefSeq" id="XP_005776247.1">
    <property type="nucleotide sequence ID" value="XM_005776190.1"/>
</dbReference>
<evidence type="ECO:0000256" key="1">
    <source>
        <dbReference type="ARBA" id="ARBA00023002"/>
    </source>
</evidence>
<keyword evidence="7" id="KW-1185">Reference proteome</keyword>
<dbReference type="Pfam" id="PF00725">
    <property type="entry name" value="3HCDH"/>
    <property type="match status" value="1"/>
</dbReference>
<dbReference type="SUPFAM" id="SSF51735">
    <property type="entry name" value="NAD(P)-binding Rossmann-fold domains"/>
    <property type="match status" value="1"/>
</dbReference>
<dbReference type="STRING" id="2903.R1CLH9"/>
<keyword evidence="1" id="KW-0560">Oxidoreductase</keyword>
<keyword evidence="2" id="KW-0520">NAD</keyword>
<evidence type="ECO:0000259" key="5">
    <source>
        <dbReference type="Pfam" id="PF02737"/>
    </source>
</evidence>
<dbReference type="HOGENOM" id="CLU_009834_16_3_1"/>